<dbReference type="PANTHER" id="PTHR43798">
    <property type="entry name" value="MONOACYLGLYCEROL LIPASE"/>
    <property type="match status" value="1"/>
</dbReference>
<proteinExistence type="predicted"/>
<protein>
    <submittedName>
        <fullName evidence="2">Esterase/lipase</fullName>
    </submittedName>
</protein>
<dbReference type="KEGG" id="parq:DSM112329_02270"/>
<gene>
    <name evidence="2" type="ORF">DSM112329_02270</name>
</gene>
<dbReference type="InterPro" id="IPR000073">
    <property type="entry name" value="AB_hydrolase_1"/>
</dbReference>
<reference evidence="2" key="1">
    <citation type="submission" date="2022-12" db="EMBL/GenBank/DDBJ databases">
        <title>Paraconexibacter alkalitolerans sp. nov. and Baekduia alba sp. nov., isolated from soil and emended description of the genera Paraconexibacter (Chun et al., 2020) and Baekduia (An et al., 2020).</title>
        <authorList>
            <person name="Vieira S."/>
            <person name="Huber K.J."/>
            <person name="Geppert A."/>
            <person name="Wolf J."/>
            <person name="Neumann-Schaal M."/>
            <person name="Muesken M."/>
            <person name="Overmann J."/>
        </authorList>
    </citation>
    <scope>NUCLEOTIDE SEQUENCE</scope>
    <source>
        <strain evidence="2">AEG42_29</strain>
    </source>
</reference>
<accession>A0AAU7AUY2</accession>
<feature type="domain" description="AB hydrolase-1" evidence="1">
    <location>
        <begin position="59"/>
        <end position="301"/>
    </location>
</feature>
<dbReference type="SUPFAM" id="SSF53474">
    <property type="entry name" value="alpha/beta-Hydrolases"/>
    <property type="match status" value="1"/>
</dbReference>
<evidence type="ECO:0000259" key="1">
    <source>
        <dbReference type="Pfam" id="PF00561"/>
    </source>
</evidence>
<dbReference type="InterPro" id="IPR029058">
    <property type="entry name" value="AB_hydrolase_fold"/>
</dbReference>
<dbReference type="PRINTS" id="PR00412">
    <property type="entry name" value="EPOXHYDRLASE"/>
</dbReference>
<dbReference type="InterPro" id="IPR050266">
    <property type="entry name" value="AB_hydrolase_sf"/>
</dbReference>
<dbReference type="EMBL" id="CP114014">
    <property type="protein sequence ID" value="XAY05420.1"/>
    <property type="molecule type" value="Genomic_DNA"/>
</dbReference>
<dbReference type="Pfam" id="PF00561">
    <property type="entry name" value="Abhydrolase_1"/>
    <property type="match status" value="1"/>
</dbReference>
<dbReference type="PANTHER" id="PTHR43798:SF33">
    <property type="entry name" value="HYDROLASE, PUTATIVE (AFU_ORTHOLOGUE AFUA_2G14860)-RELATED"/>
    <property type="match status" value="1"/>
</dbReference>
<dbReference type="RefSeq" id="WP_354701928.1">
    <property type="nucleotide sequence ID" value="NZ_CP114014.1"/>
</dbReference>
<evidence type="ECO:0000313" key="2">
    <source>
        <dbReference type="EMBL" id="XAY05420.1"/>
    </source>
</evidence>
<dbReference type="AlphaFoldDB" id="A0AAU7AUY2"/>
<organism evidence="2">
    <name type="scientific">Paraconexibacter sp. AEG42_29</name>
    <dbReference type="NCBI Taxonomy" id="2997339"/>
    <lineage>
        <taxon>Bacteria</taxon>
        <taxon>Bacillati</taxon>
        <taxon>Actinomycetota</taxon>
        <taxon>Thermoleophilia</taxon>
        <taxon>Solirubrobacterales</taxon>
        <taxon>Paraconexibacteraceae</taxon>
        <taxon>Paraconexibacter</taxon>
    </lineage>
</organism>
<dbReference type="InterPro" id="IPR000639">
    <property type="entry name" value="Epox_hydrolase-like"/>
</dbReference>
<name>A0AAU7AUY2_9ACTN</name>
<dbReference type="PRINTS" id="PR00111">
    <property type="entry name" value="ABHYDROLASE"/>
</dbReference>
<dbReference type="Gene3D" id="3.40.50.1820">
    <property type="entry name" value="alpha/beta hydrolase"/>
    <property type="match status" value="1"/>
</dbReference>
<dbReference type="GO" id="GO:0003824">
    <property type="term" value="F:catalytic activity"/>
    <property type="evidence" value="ECO:0007669"/>
    <property type="project" value="InterPro"/>
</dbReference>
<dbReference type="GO" id="GO:0016020">
    <property type="term" value="C:membrane"/>
    <property type="evidence" value="ECO:0007669"/>
    <property type="project" value="TreeGrafter"/>
</dbReference>
<sequence length="321" mass="34484">MASPASPPPVPGQDVYGPAGRSAWLTVDWRRHQRWRVVRGQIVNVIDLGPDPAASDGGPPLLFVHGLSGSWQNWLENLPAFARTRRVVAVDLPGFGASPMPRDDRITIPGYASLLAGLLDVLGIPSAVLVGNSMGGFIALELALSAPERVTALVLVASAGLDARAQRPERLLGTLRRAERLIVAGGAMIATHADAVARRARLRQATMHLAVRHPERLPNALMSEQIRQGNGKPGFVAAIDALTDHDIDSRLHAIACPTLVYWGREDRIVPVRDAARFVQLIPGSRAEILEDTGHMAMLERPARFNADVADFLASSARSPAV</sequence>